<name>A0ABW4LGY0_9MICO</name>
<dbReference type="Proteomes" id="UP001597347">
    <property type="component" value="Unassembled WGS sequence"/>
</dbReference>
<evidence type="ECO:0000313" key="4">
    <source>
        <dbReference type="Proteomes" id="UP001597347"/>
    </source>
</evidence>
<evidence type="ECO:0000256" key="1">
    <source>
        <dbReference type="SAM" id="MobiDB-lite"/>
    </source>
</evidence>
<comment type="caution">
    <text evidence="3">The sequence shown here is derived from an EMBL/GenBank/DDBJ whole genome shotgun (WGS) entry which is preliminary data.</text>
</comment>
<protein>
    <submittedName>
        <fullName evidence="3">MobC family plasmid mobilization relaxosome protein</fullName>
    </submittedName>
</protein>
<dbReference type="RefSeq" id="WP_377935522.1">
    <property type="nucleotide sequence ID" value="NZ_JBHUEA010000020.1"/>
</dbReference>
<accession>A0ABW4LGY0</accession>
<organism evidence="3 4">
    <name type="scientific">Amnibacterium endophyticum</name>
    <dbReference type="NCBI Taxonomy" id="2109337"/>
    <lineage>
        <taxon>Bacteria</taxon>
        <taxon>Bacillati</taxon>
        <taxon>Actinomycetota</taxon>
        <taxon>Actinomycetes</taxon>
        <taxon>Micrococcales</taxon>
        <taxon>Microbacteriaceae</taxon>
        <taxon>Amnibacterium</taxon>
    </lineage>
</organism>
<dbReference type="EMBL" id="JBHUEA010000020">
    <property type="protein sequence ID" value="MFD1722434.1"/>
    <property type="molecule type" value="Genomic_DNA"/>
</dbReference>
<evidence type="ECO:0000259" key="2">
    <source>
        <dbReference type="Pfam" id="PF05713"/>
    </source>
</evidence>
<sequence>MVDEDEAGSPRRAFGRRRRANVPAGRPGRARRYEVSVTPEEDVQLQARAAVRDVTVPRLLFESAMASGVEIAAERKQAIVMLFKLQRQMATVANNVNQLARYANTDGRFPAEAVAVVAEYRKLAKQIEASMAVVNGR</sequence>
<evidence type="ECO:0000313" key="3">
    <source>
        <dbReference type="EMBL" id="MFD1722434.1"/>
    </source>
</evidence>
<dbReference type="InterPro" id="IPR008687">
    <property type="entry name" value="MobC"/>
</dbReference>
<feature type="region of interest" description="Disordered" evidence="1">
    <location>
        <begin position="1"/>
        <end position="35"/>
    </location>
</feature>
<reference evidence="4" key="1">
    <citation type="journal article" date="2019" name="Int. J. Syst. Evol. Microbiol.">
        <title>The Global Catalogue of Microorganisms (GCM) 10K type strain sequencing project: providing services to taxonomists for standard genome sequencing and annotation.</title>
        <authorList>
            <consortium name="The Broad Institute Genomics Platform"/>
            <consortium name="The Broad Institute Genome Sequencing Center for Infectious Disease"/>
            <person name="Wu L."/>
            <person name="Ma J."/>
        </authorList>
    </citation>
    <scope>NUCLEOTIDE SEQUENCE [LARGE SCALE GENOMIC DNA]</scope>
    <source>
        <strain evidence="4">CGMCC 1.12471</strain>
    </source>
</reference>
<feature type="domain" description="Bacterial mobilisation" evidence="2">
    <location>
        <begin position="87"/>
        <end position="128"/>
    </location>
</feature>
<keyword evidence="4" id="KW-1185">Reference proteome</keyword>
<proteinExistence type="predicted"/>
<dbReference type="Pfam" id="PF05713">
    <property type="entry name" value="MobC"/>
    <property type="match status" value="1"/>
</dbReference>
<gene>
    <name evidence="3" type="ORF">ACFSBI_12825</name>
</gene>